<dbReference type="RefSeq" id="WP_307228953.1">
    <property type="nucleotide sequence ID" value="NZ_JAUSTT010000010.1"/>
</dbReference>
<keyword evidence="5" id="KW-1185">Reference proteome</keyword>
<dbReference type="InterPro" id="IPR052179">
    <property type="entry name" value="DD-CPase-like"/>
</dbReference>
<feature type="region of interest" description="Disordered" evidence="1">
    <location>
        <begin position="24"/>
        <end position="44"/>
    </location>
</feature>
<dbReference type="EC" id="3.4.16.4" evidence="4"/>
<feature type="chain" id="PRO_5047296643" evidence="2">
    <location>
        <begin position="23"/>
        <end position="263"/>
    </location>
</feature>
<sequence>MKRLISVTAALCLLCACSLNEAQGEKNTAKKENPPKEVKKEKEDAAQDDLVLEAAYFNEINEVDGKKVILNPENILSLMNKEFYLPADYAPNDLVRPNVAFSFGDEDVEKSYMRREAAEALENMFAAAKEEGVILYAVSGYRSYDRQKAVLAAEINRVGKEKAEQAVAIPGTSEHQSGLAMDISSESEGYLLTENFGLQAEGIWLCENAHRFGFILRYPKEKEGITQYQYEPWHFRYVGEDAAKMMYEKDWTLEEFFNHVKKI</sequence>
<reference evidence="4 5" key="1">
    <citation type="submission" date="2023-07" db="EMBL/GenBank/DDBJ databases">
        <title>Genomic Encyclopedia of Type Strains, Phase IV (KMG-IV): sequencing the most valuable type-strain genomes for metagenomic binning, comparative biology and taxonomic classification.</title>
        <authorList>
            <person name="Goeker M."/>
        </authorList>
    </citation>
    <scope>NUCLEOTIDE SEQUENCE [LARGE SCALE GENOMIC DNA]</scope>
    <source>
        <strain evidence="4 5">DSM 23837</strain>
    </source>
</reference>
<dbReference type="PROSITE" id="PS51257">
    <property type="entry name" value="PROKAR_LIPOPROTEIN"/>
    <property type="match status" value="1"/>
</dbReference>
<dbReference type="GO" id="GO:0009002">
    <property type="term" value="F:serine-type D-Ala-D-Ala carboxypeptidase activity"/>
    <property type="evidence" value="ECO:0007669"/>
    <property type="project" value="UniProtKB-EC"/>
</dbReference>
<feature type="signal peptide" evidence="2">
    <location>
        <begin position="1"/>
        <end position="22"/>
    </location>
</feature>
<name>A0ABT9WS10_9BACI</name>
<dbReference type="InterPro" id="IPR058193">
    <property type="entry name" value="VanY/YodJ_core_dom"/>
</dbReference>
<dbReference type="Proteomes" id="UP001223586">
    <property type="component" value="Unassembled WGS sequence"/>
</dbReference>
<dbReference type="CDD" id="cd14852">
    <property type="entry name" value="LD-carboxypeptidase"/>
    <property type="match status" value="1"/>
</dbReference>
<dbReference type="InterPro" id="IPR003709">
    <property type="entry name" value="VanY-like_core_dom"/>
</dbReference>
<organism evidence="4 5">
    <name type="scientific">Bacillus chungangensis</name>
    <dbReference type="NCBI Taxonomy" id="587633"/>
    <lineage>
        <taxon>Bacteria</taxon>
        <taxon>Bacillati</taxon>
        <taxon>Bacillota</taxon>
        <taxon>Bacilli</taxon>
        <taxon>Bacillales</taxon>
        <taxon>Bacillaceae</taxon>
        <taxon>Bacillus</taxon>
    </lineage>
</organism>
<evidence type="ECO:0000256" key="1">
    <source>
        <dbReference type="SAM" id="MobiDB-lite"/>
    </source>
</evidence>
<dbReference type="PANTHER" id="PTHR34385:SF1">
    <property type="entry name" value="PEPTIDOGLYCAN L-ALANYL-D-GLUTAMATE ENDOPEPTIDASE CWLK"/>
    <property type="match status" value="1"/>
</dbReference>
<dbReference type="Pfam" id="PF02557">
    <property type="entry name" value="VanY"/>
    <property type="match status" value="1"/>
</dbReference>
<dbReference type="InterPro" id="IPR009045">
    <property type="entry name" value="Zn_M74/Hedgehog-like"/>
</dbReference>
<dbReference type="PANTHER" id="PTHR34385">
    <property type="entry name" value="D-ALANYL-D-ALANINE CARBOXYPEPTIDASE"/>
    <property type="match status" value="1"/>
</dbReference>
<dbReference type="SUPFAM" id="SSF55166">
    <property type="entry name" value="Hedgehog/DD-peptidase"/>
    <property type="match status" value="1"/>
</dbReference>
<dbReference type="Gene3D" id="3.30.1380.10">
    <property type="match status" value="1"/>
</dbReference>
<protein>
    <submittedName>
        <fullName evidence="4">D-alanyl-D-alanine carboxypeptidase</fullName>
        <ecNumber evidence="4">3.4.16.4</ecNumber>
    </submittedName>
</protein>
<gene>
    <name evidence="4" type="ORF">J2S08_001919</name>
</gene>
<proteinExistence type="predicted"/>
<evidence type="ECO:0000313" key="5">
    <source>
        <dbReference type="Proteomes" id="UP001223586"/>
    </source>
</evidence>
<keyword evidence="4" id="KW-0121">Carboxypeptidase</keyword>
<comment type="caution">
    <text evidence="4">The sequence shown here is derived from an EMBL/GenBank/DDBJ whole genome shotgun (WGS) entry which is preliminary data.</text>
</comment>
<accession>A0ABT9WS10</accession>
<keyword evidence="4" id="KW-0645">Protease</keyword>
<feature type="domain" description="D-alanyl-D-alanine carboxypeptidase-like core" evidence="3">
    <location>
        <begin position="111"/>
        <end position="239"/>
    </location>
</feature>
<evidence type="ECO:0000259" key="3">
    <source>
        <dbReference type="Pfam" id="PF02557"/>
    </source>
</evidence>
<dbReference type="EMBL" id="JAUSTT010000010">
    <property type="protein sequence ID" value="MDQ0176083.1"/>
    <property type="molecule type" value="Genomic_DNA"/>
</dbReference>
<evidence type="ECO:0000256" key="2">
    <source>
        <dbReference type="SAM" id="SignalP"/>
    </source>
</evidence>
<keyword evidence="2" id="KW-0732">Signal</keyword>
<keyword evidence="4" id="KW-0378">Hydrolase</keyword>
<evidence type="ECO:0000313" key="4">
    <source>
        <dbReference type="EMBL" id="MDQ0176083.1"/>
    </source>
</evidence>